<sequence>MPPVRQFQSCTVLRSRTACWSARIWAINGYMI</sequence>
<protein>
    <submittedName>
        <fullName evidence="1">Uncharacterized protein</fullName>
    </submittedName>
</protein>
<evidence type="ECO:0000313" key="2">
    <source>
        <dbReference type="Proteomes" id="UP000287853"/>
    </source>
</evidence>
<organism evidence="1 2">
    <name type="scientific">Candidatus Electrothrix aarhusensis</name>
    <dbReference type="NCBI Taxonomy" id="1859131"/>
    <lineage>
        <taxon>Bacteria</taxon>
        <taxon>Pseudomonadati</taxon>
        <taxon>Thermodesulfobacteriota</taxon>
        <taxon>Desulfobulbia</taxon>
        <taxon>Desulfobulbales</taxon>
        <taxon>Desulfobulbaceae</taxon>
        <taxon>Candidatus Electrothrix</taxon>
    </lineage>
</organism>
<name>A0A444J530_9BACT</name>
<comment type="caution">
    <text evidence="1">The sequence shown here is derived from an EMBL/GenBank/DDBJ whole genome shotgun (WGS) entry which is preliminary data.</text>
</comment>
<proteinExistence type="predicted"/>
<reference evidence="1 2" key="1">
    <citation type="submission" date="2017-01" db="EMBL/GenBank/DDBJ databases">
        <title>The cable genome- insights into the physiology and evolution of filamentous bacteria capable of sulfide oxidation via long distance electron transfer.</title>
        <authorList>
            <person name="Schreiber L."/>
            <person name="Bjerg J.T."/>
            <person name="Boggild A."/>
            <person name="Van De Vossenberg J."/>
            <person name="Meysman F."/>
            <person name="Nielsen L.P."/>
            <person name="Schramm A."/>
            <person name="Kjeldsen K.U."/>
        </authorList>
    </citation>
    <scope>NUCLEOTIDE SEQUENCE [LARGE SCALE GENOMIC DNA]</scope>
    <source>
        <strain evidence="1">MCF</strain>
    </source>
</reference>
<keyword evidence="2" id="KW-1185">Reference proteome</keyword>
<dbReference type="AlphaFoldDB" id="A0A444J530"/>
<dbReference type="Proteomes" id="UP000287853">
    <property type="component" value="Unassembled WGS sequence"/>
</dbReference>
<evidence type="ECO:0000313" key="1">
    <source>
        <dbReference type="EMBL" id="RWX48193.1"/>
    </source>
</evidence>
<gene>
    <name evidence="1" type="ORF">H206_05229</name>
</gene>
<accession>A0A444J530</accession>
<dbReference type="EMBL" id="MTKO01000004">
    <property type="protein sequence ID" value="RWX48193.1"/>
    <property type="molecule type" value="Genomic_DNA"/>
</dbReference>